<dbReference type="Pfam" id="PF13683">
    <property type="entry name" value="rve_3"/>
    <property type="match status" value="1"/>
</dbReference>
<dbReference type="AlphaFoldDB" id="A0A6J4VQT3"/>
<sequence>MALAVQNRLRELAIKFRPIKPRSPHLNGKVERTQKTDLEEFYSLVNLKSLDLPQQLQQWQDYYNRQQRHCSLHNQTPWQKWQLLTASTPTREQVRAAYDPSKERIRCSDYLLDMTAR</sequence>
<proteinExistence type="predicted"/>
<dbReference type="InterPro" id="IPR036397">
    <property type="entry name" value="RNaseH_sf"/>
</dbReference>
<dbReference type="Gene3D" id="3.30.420.10">
    <property type="entry name" value="Ribonuclease H-like superfamily/Ribonuclease H"/>
    <property type="match status" value="1"/>
</dbReference>
<dbReference type="InterPro" id="IPR001584">
    <property type="entry name" value="Integrase_cat-core"/>
</dbReference>
<reference evidence="2" key="1">
    <citation type="submission" date="2020-02" db="EMBL/GenBank/DDBJ databases">
        <authorList>
            <person name="Meier V. D."/>
        </authorList>
    </citation>
    <scope>NUCLEOTIDE SEQUENCE</scope>
    <source>
        <strain evidence="2">AVDCRST_MAG81</strain>
    </source>
</reference>
<dbReference type="EMBL" id="CADCWO010000180">
    <property type="protein sequence ID" value="CAA9582950.1"/>
    <property type="molecule type" value="Genomic_DNA"/>
</dbReference>
<name>A0A6J4VQT3_9CYAN</name>
<evidence type="ECO:0000313" key="2">
    <source>
        <dbReference type="EMBL" id="CAA9582950.1"/>
    </source>
</evidence>
<dbReference type="SUPFAM" id="SSF53098">
    <property type="entry name" value="Ribonuclease H-like"/>
    <property type="match status" value="1"/>
</dbReference>
<organism evidence="2">
    <name type="scientific">uncultured Synechococcales cyanobacterium</name>
    <dbReference type="NCBI Taxonomy" id="1936017"/>
    <lineage>
        <taxon>Bacteria</taxon>
        <taxon>Bacillati</taxon>
        <taxon>Cyanobacteriota</taxon>
        <taxon>Cyanophyceae</taxon>
        <taxon>Synechococcales</taxon>
        <taxon>environmental samples</taxon>
    </lineage>
</organism>
<dbReference type="PROSITE" id="PS50994">
    <property type="entry name" value="INTEGRASE"/>
    <property type="match status" value="1"/>
</dbReference>
<dbReference type="InterPro" id="IPR012337">
    <property type="entry name" value="RNaseH-like_sf"/>
</dbReference>
<accession>A0A6J4VQT3</accession>
<dbReference type="GO" id="GO:0015074">
    <property type="term" value="P:DNA integration"/>
    <property type="evidence" value="ECO:0007669"/>
    <property type="project" value="InterPro"/>
</dbReference>
<feature type="domain" description="Integrase catalytic" evidence="1">
    <location>
        <begin position="1"/>
        <end position="85"/>
    </location>
</feature>
<protein>
    <submittedName>
        <fullName evidence="2">Transposase</fullName>
    </submittedName>
</protein>
<dbReference type="GO" id="GO:0003676">
    <property type="term" value="F:nucleic acid binding"/>
    <property type="evidence" value="ECO:0007669"/>
    <property type="project" value="InterPro"/>
</dbReference>
<gene>
    <name evidence="2" type="ORF">AVDCRST_MAG81-3238</name>
</gene>
<evidence type="ECO:0000259" key="1">
    <source>
        <dbReference type="PROSITE" id="PS50994"/>
    </source>
</evidence>